<dbReference type="EMBL" id="CP064782">
    <property type="protein sequence ID" value="QWT49593.1"/>
    <property type="molecule type" value="Genomic_DNA"/>
</dbReference>
<keyword evidence="1" id="KW-1133">Transmembrane helix</keyword>
<gene>
    <name evidence="2" type="ORF">Azoinq_02990</name>
</gene>
<protein>
    <recommendedName>
        <fullName evidence="4">Type IV pilus assembly protein PilV</fullName>
    </recommendedName>
</protein>
<sequence length="131" mass="13945">MKQPTIQRQTGTILIESLVAILIFSIGVLALVGFQANAIKANTDSRARAEASYLADQILGDIWAGDKKNPGNYAGTYSNNSTAWGKQVQALNFTSATVEVTADKVTVTIAWKTPGGGNHNFVQTSRVNTSS</sequence>
<evidence type="ECO:0000313" key="2">
    <source>
        <dbReference type="EMBL" id="QWT49593.1"/>
    </source>
</evidence>
<feature type="transmembrane region" description="Helical" evidence="1">
    <location>
        <begin position="12"/>
        <end position="34"/>
    </location>
</feature>
<evidence type="ECO:0000313" key="3">
    <source>
        <dbReference type="Proteomes" id="UP000683428"/>
    </source>
</evidence>
<name>A0A975XV89_9RHOO</name>
<proteinExistence type="predicted"/>
<keyword evidence="1" id="KW-0472">Membrane</keyword>
<dbReference type="AlphaFoldDB" id="A0A975XV89"/>
<keyword evidence="1" id="KW-0812">Transmembrane</keyword>
<accession>A0A975XV89</accession>
<dbReference type="Proteomes" id="UP000683428">
    <property type="component" value="Chromosome"/>
</dbReference>
<dbReference type="KEGG" id="aiq:Azoinq_02990"/>
<evidence type="ECO:0000256" key="1">
    <source>
        <dbReference type="SAM" id="Phobius"/>
    </source>
</evidence>
<reference evidence="2" key="1">
    <citation type="submission" date="2020-11" db="EMBL/GenBank/DDBJ databases">
        <title>Azospira inquinata sp. nov.</title>
        <authorList>
            <person name="Moe W.M."/>
            <person name="Mikes M.C."/>
        </authorList>
    </citation>
    <scope>NUCLEOTIDE SEQUENCE</scope>
    <source>
        <strain evidence="2">Azo-3</strain>
    </source>
</reference>
<organism evidence="2 3">
    <name type="scientific">Azospira inquinata</name>
    <dbReference type="NCBI Taxonomy" id="2785627"/>
    <lineage>
        <taxon>Bacteria</taxon>
        <taxon>Pseudomonadati</taxon>
        <taxon>Pseudomonadota</taxon>
        <taxon>Betaproteobacteria</taxon>
        <taxon>Rhodocyclales</taxon>
        <taxon>Rhodocyclaceae</taxon>
        <taxon>Azospira</taxon>
    </lineage>
</organism>
<evidence type="ECO:0008006" key="4">
    <source>
        <dbReference type="Google" id="ProtNLM"/>
    </source>
</evidence>
<dbReference type="RefSeq" id="WP_216126441.1">
    <property type="nucleotide sequence ID" value="NZ_CP064782.1"/>
</dbReference>
<keyword evidence="3" id="KW-1185">Reference proteome</keyword>